<organism evidence="14 15">
    <name type="scientific">Guptibacillus hwajinpoensis</name>
    <dbReference type="NCBI Taxonomy" id="208199"/>
    <lineage>
        <taxon>Bacteria</taxon>
        <taxon>Bacillati</taxon>
        <taxon>Bacillota</taxon>
        <taxon>Bacilli</taxon>
        <taxon>Bacillales</taxon>
        <taxon>Guptibacillaceae</taxon>
        <taxon>Guptibacillus</taxon>
    </lineage>
</organism>
<dbReference type="GO" id="GO:0003677">
    <property type="term" value="F:DNA binding"/>
    <property type="evidence" value="ECO:0007669"/>
    <property type="project" value="UniProtKB-UniRule"/>
</dbReference>
<dbReference type="NCBIfam" id="NF004044">
    <property type="entry name" value="PRK05561.1"/>
    <property type="match status" value="1"/>
</dbReference>
<dbReference type="SUPFAM" id="SSF101904">
    <property type="entry name" value="GyrA/ParC C-terminal domain-like"/>
    <property type="match status" value="1"/>
</dbReference>
<comment type="caution">
    <text evidence="14">The sequence shown here is derived from an EMBL/GenBank/DDBJ whole genome shotgun (WGS) entry which is preliminary data.</text>
</comment>
<dbReference type="FunFam" id="3.30.1360.40:FF:000002">
    <property type="entry name" value="DNA gyrase subunit A"/>
    <property type="match status" value="1"/>
</dbReference>
<evidence type="ECO:0000256" key="1">
    <source>
        <dbReference type="ARBA" id="ARBA00000185"/>
    </source>
</evidence>
<evidence type="ECO:0000256" key="9">
    <source>
        <dbReference type="HAMAP-Rule" id="MF_01897"/>
    </source>
</evidence>
<evidence type="ECO:0000256" key="10">
    <source>
        <dbReference type="PROSITE-ProRule" id="PRU01384"/>
    </source>
</evidence>
<reference evidence="14 15" key="1">
    <citation type="submission" date="2019-04" db="EMBL/GenBank/DDBJ databases">
        <title>Genome sequence of Bacillus hwajinpoensis strain Y2.</title>
        <authorList>
            <person name="Fair J.L."/>
            <person name="Maclea K.S."/>
        </authorList>
    </citation>
    <scope>NUCLEOTIDE SEQUENCE [LARGE SCALE GENOMIC DNA]</scope>
    <source>
        <strain evidence="14 15">Y2</strain>
    </source>
</reference>
<dbReference type="SMART" id="SM00434">
    <property type="entry name" value="TOP4c"/>
    <property type="match status" value="1"/>
</dbReference>
<feature type="short sequence motif" description="GyrA-box" evidence="9">
    <location>
        <begin position="526"/>
        <end position="532"/>
    </location>
</feature>
<proteinExistence type="inferred from homology"/>
<dbReference type="FunFam" id="1.10.268.10:FF:000001">
    <property type="entry name" value="DNA gyrase subunit A"/>
    <property type="match status" value="1"/>
</dbReference>
<dbReference type="InterPro" id="IPR005743">
    <property type="entry name" value="GyrA"/>
</dbReference>
<keyword evidence="11" id="KW-0175">Coiled coil</keyword>
<dbReference type="SUPFAM" id="SSF56719">
    <property type="entry name" value="Type II DNA topoisomerase"/>
    <property type="match status" value="1"/>
</dbReference>
<sequence>MSDMERSRVKEINISQEMRTSFMDYAMSVIVSRALPDVRDGLKPVHRRILYAMNDLGMTSDKAYKKSARIVGEVIGKYHPHGDSAVYDTMVRMAQDFSYRNMLIDGHGNFGSIDGDSAAAMRYTEARMSKIAMEMVRDINKDTIDYQDNYDGSEREPIVLPARFPNLLVNGASGIAVGMATNIPPHNLGEVIEGLLELSVNPDITIPELMEFIPGPDFPTAAEILGREGIRKAYTTGRGSIIQRAKAEIEEHSNGKKTIIVSELPYQVNKARLVEKIAELVRDKKIEGITDLRDESDRNGMRVVIEVRKDANANVLLNNLYKQTALQTSFGINTLALVDGQPKVLTLKECLEHYLEHQKVVIRRRTQFELNKAEARAHILEGLRIALDHLDEVIKLIRASETTDIAREGLMTKFSLSYDQSQAILDMRLQRLTGLERDKIESEYQELMKRIAELKAILADDEKVLEIIREELTEVKERFADKRRTEITVGFDMIEDEDLIPKQNIVITLTHKGYIKRLPIDTYRSQKRGGRGIQGMGTNDGDFVEHLFTTLTHNTILFFTNKGKVYRLKGYEVPELSRTAKGIPIINLLQIEKDEYITAIIPIEEFVDDWFVFFATKQGVVKRSPLSAFANIRKGGLIAINFKEDDELMGVRLTNGSKELIMGTKQGMAIRFHEEDVRSMGRTATGVKGISLQENDQVVGVGILDEGQDVLIVTDKGFGKRTPIEEYRVQTRGGKGIKTCNLTERNGILTALKTVTLEEECMIITESGVIIRIDVQDISQTGRNTQGVRLIRIGEGDSVATVAKVEINEEGIEGEDIDEDAVTEELGAEEIIDVEAEETPDEDENSDSNNEE</sequence>
<keyword evidence="3 9" id="KW-0963">Cytoplasm</keyword>
<dbReference type="Gene3D" id="3.30.1360.40">
    <property type="match status" value="1"/>
</dbReference>
<dbReference type="PANTHER" id="PTHR43493">
    <property type="entry name" value="DNA GYRASE/TOPOISOMERASE SUBUNIT A"/>
    <property type="match status" value="1"/>
</dbReference>
<evidence type="ECO:0000256" key="7">
    <source>
        <dbReference type="ARBA" id="ARBA00023125"/>
    </source>
</evidence>
<evidence type="ECO:0000313" key="15">
    <source>
        <dbReference type="Proteomes" id="UP000310541"/>
    </source>
</evidence>
<dbReference type="GO" id="GO:0034335">
    <property type="term" value="F:DNA negative supercoiling activity"/>
    <property type="evidence" value="ECO:0007669"/>
    <property type="project" value="UniProtKB-ARBA"/>
</dbReference>
<dbReference type="Pfam" id="PF00521">
    <property type="entry name" value="DNA_topoisoIV"/>
    <property type="match status" value="1"/>
</dbReference>
<dbReference type="CDD" id="cd00187">
    <property type="entry name" value="TOP4c"/>
    <property type="match status" value="1"/>
</dbReference>
<evidence type="ECO:0000259" key="13">
    <source>
        <dbReference type="PROSITE" id="PS52040"/>
    </source>
</evidence>
<dbReference type="Gene3D" id="1.10.268.10">
    <property type="entry name" value="Topoisomerase, domain 3"/>
    <property type="match status" value="1"/>
</dbReference>
<comment type="catalytic activity">
    <reaction evidence="1 9 10">
        <text>ATP-dependent breakage, passage and rejoining of double-stranded DNA.</text>
        <dbReference type="EC" id="5.6.2.2"/>
    </reaction>
</comment>
<dbReference type="InterPro" id="IPR006691">
    <property type="entry name" value="GyrA/parC_rep"/>
</dbReference>
<dbReference type="GO" id="GO:0005737">
    <property type="term" value="C:cytoplasm"/>
    <property type="evidence" value="ECO:0007669"/>
    <property type="project" value="UniProtKB-SubCell"/>
</dbReference>
<dbReference type="EMBL" id="SWFM01000008">
    <property type="protein sequence ID" value="TKD67640.1"/>
    <property type="molecule type" value="Genomic_DNA"/>
</dbReference>
<accession>A0A4U1MC85</accession>
<dbReference type="PANTHER" id="PTHR43493:SF5">
    <property type="entry name" value="DNA GYRASE SUBUNIT A, CHLOROPLASTIC_MITOCHONDRIAL"/>
    <property type="match status" value="1"/>
</dbReference>
<evidence type="ECO:0000256" key="11">
    <source>
        <dbReference type="SAM" id="Coils"/>
    </source>
</evidence>
<dbReference type="OrthoDB" id="9806486at2"/>
<evidence type="ECO:0000256" key="4">
    <source>
        <dbReference type="ARBA" id="ARBA00022741"/>
    </source>
</evidence>
<dbReference type="GO" id="GO:0009330">
    <property type="term" value="C:DNA topoisomerase type II (double strand cut, ATP-hydrolyzing) complex"/>
    <property type="evidence" value="ECO:0007669"/>
    <property type="project" value="TreeGrafter"/>
</dbReference>
<dbReference type="InterPro" id="IPR013760">
    <property type="entry name" value="Topo_IIA-like_dom_sf"/>
</dbReference>
<dbReference type="HAMAP" id="MF_01897">
    <property type="entry name" value="GyrA"/>
    <property type="match status" value="1"/>
</dbReference>
<dbReference type="FunFam" id="2.120.10.90:FF:000004">
    <property type="entry name" value="DNA gyrase subunit A"/>
    <property type="match status" value="1"/>
</dbReference>
<name>A0A4U1MC85_9BACL</name>
<comment type="miscellaneous">
    <text evidence="9">Few gyrases are as efficient as E.coli at forming negative supercoils. Not all organisms have 2 type II topoisomerases; in organisms with a single type II topoisomerase this enzyme also has to decatenate newly replicated chromosomes.</text>
</comment>
<gene>
    <name evidence="9 14" type="primary">gyrA</name>
    <name evidence="14" type="ORF">FBF83_18390</name>
</gene>
<keyword evidence="8 9" id="KW-0413">Isomerase</keyword>
<dbReference type="EC" id="5.6.2.2" evidence="9"/>
<dbReference type="InterPro" id="IPR002205">
    <property type="entry name" value="Topo_IIA_dom_A"/>
</dbReference>
<evidence type="ECO:0000256" key="6">
    <source>
        <dbReference type="ARBA" id="ARBA00023029"/>
    </source>
</evidence>
<dbReference type="GO" id="GO:0005694">
    <property type="term" value="C:chromosome"/>
    <property type="evidence" value="ECO:0007669"/>
    <property type="project" value="InterPro"/>
</dbReference>
<evidence type="ECO:0000256" key="2">
    <source>
        <dbReference type="ARBA" id="ARBA00008263"/>
    </source>
</evidence>
<feature type="active site" description="O-(5'-phospho-DNA)-tyrosine intermediate" evidence="9 10">
    <location>
        <position position="123"/>
    </location>
</feature>
<comment type="subcellular location">
    <subcellularLocation>
        <location evidence="9">Cytoplasm</location>
    </subcellularLocation>
</comment>
<comment type="similarity">
    <text evidence="2 9">Belongs to the type II topoisomerase GyrA/ParC subunit family.</text>
</comment>
<dbReference type="InterPro" id="IPR013758">
    <property type="entry name" value="Topo_IIA_A/C_ab"/>
</dbReference>
<dbReference type="NCBIfam" id="TIGR01063">
    <property type="entry name" value="gyrA"/>
    <property type="match status" value="1"/>
</dbReference>
<comment type="subunit">
    <text evidence="9">Heterotetramer, composed of two GyrA and two GyrB chains. In the heterotetramer, GyrA contains the active site tyrosine that forms a transient covalent intermediate with DNA, while GyrB binds cofactors and catalyzes ATP hydrolysis.</text>
</comment>
<dbReference type="Gene3D" id="2.120.10.90">
    <property type="entry name" value="DNA gyrase/topoisomerase IV, subunit A, C-terminal"/>
    <property type="match status" value="1"/>
</dbReference>
<dbReference type="GO" id="GO:0005524">
    <property type="term" value="F:ATP binding"/>
    <property type="evidence" value="ECO:0007669"/>
    <property type="project" value="UniProtKB-UniRule"/>
</dbReference>
<keyword evidence="7 9" id="KW-0238">DNA-binding</keyword>
<dbReference type="AlphaFoldDB" id="A0A4U1MC85"/>
<dbReference type="Pfam" id="PF03989">
    <property type="entry name" value="DNA_gyraseA_C"/>
    <property type="match status" value="6"/>
</dbReference>
<protein>
    <recommendedName>
        <fullName evidence="9">DNA gyrase subunit A</fullName>
        <ecNumber evidence="9">5.6.2.2</ecNumber>
    </recommendedName>
</protein>
<feature type="region of interest" description="Disordered" evidence="12">
    <location>
        <begin position="812"/>
        <end position="852"/>
    </location>
</feature>
<dbReference type="InterPro" id="IPR035516">
    <property type="entry name" value="Gyrase/topoIV_suA_C"/>
</dbReference>
<keyword evidence="5 9" id="KW-0067">ATP-binding</keyword>
<dbReference type="FunFam" id="3.90.199.10:FF:000001">
    <property type="entry name" value="DNA gyrase subunit A"/>
    <property type="match status" value="1"/>
</dbReference>
<feature type="domain" description="Topo IIA-type catalytic" evidence="13">
    <location>
        <begin position="35"/>
        <end position="499"/>
    </location>
</feature>
<evidence type="ECO:0000256" key="12">
    <source>
        <dbReference type="SAM" id="MobiDB-lite"/>
    </source>
</evidence>
<dbReference type="GO" id="GO:0006265">
    <property type="term" value="P:DNA topological change"/>
    <property type="evidence" value="ECO:0007669"/>
    <property type="project" value="UniProtKB-UniRule"/>
</dbReference>
<comment type="function">
    <text evidence="9">A type II topoisomerase that negatively supercoils closed circular double-stranded (ds) DNA in an ATP-dependent manner to modulate DNA topology and maintain chromosomes in an underwound state. Negative supercoiling favors strand separation, and DNA replication, transcription, recombination and repair, all of which involve strand separation. Also able to catalyze the interconversion of other topological isomers of dsDNA rings, including catenanes and knotted rings. Type II topoisomerases break and join 2 DNA strands simultaneously in an ATP-dependent manner.</text>
</comment>
<evidence type="ECO:0000256" key="8">
    <source>
        <dbReference type="ARBA" id="ARBA00023235"/>
    </source>
</evidence>
<dbReference type="NCBIfam" id="NF004043">
    <property type="entry name" value="PRK05560.1"/>
    <property type="match status" value="1"/>
</dbReference>
<evidence type="ECO:0000256" key="5">
    <source>
        <dbReference type="ARBA" id="ARBA00022840"/>
    </source>
</evidence>
<dbReference type="PROSITE" id="PS52040">
    <property type="entry name" value="TOPO_IIA"/>
    <property type="match status" value="1"/>
</dbReference>
<evidence type="ECO:0000313" key="14">
    <source>
        <dbReference type="EMBL" id="TKD67640.1"/>
    </source>
</evidence>
<evidence type="ECO:0000256" key="3">
    <source>
        <dbReference type="ARBA" id="ARBA00022490"/>
    </source>
</evidence>
<dbReference type="GO" id="GO:0006261">
    <property type="term" value="P:DNA-templated DNA replication"/>
    <property type="evidence" value="ECO:0007669"/>
    <property type="project" value="UniProtKB-UniRule"/>
</dbReference>
<feature type="coiled-coil region" evidence="11">
    <location>
        <begin position="437"/>
        <end position="485"/>
    </location>
</feature>
<keyword evidence="4 9" id="KW-0547">Nucleotide-binding</keyword>
<dbReference type="InterPro" id="IPR013757">
    <property type="entry name" value="Topo_IIA_A_a_sf"/>
</dbReference>
<dbReference type="InterPro" id="IPR050220">
    <property type="entry name" value="Type_II_DNA_Topoisomerases"/>
</dbReference>
<dbReference type="Gene3D" id="3.90.199.10">
    <property type="entry name" value="Topoisomerase II, domain 5"/>
    <property type="match status" value="1"/>
</dbReference>
<keyword evidence="6 9" id="KW-0799">Topoisomerase</keyword>
<dbReference type="RefSeq" id="WP_136948616.1">
    <property type="nucleotide sequence ID" value="NZ_SWFM01000008.1"/>
</dbReference>
<dbReference type="Proteomes" id="UP000310541">
    <property type="component" value="Unassembled WGS sequence"/>
</dbReference>